<dbReference type="EMBL" id="JAPFFF010000382">
    <property type="protein sequence ID" value="KAK8834501.1"/>
    <property type="molecule type" value="Genomic_DNA"/>
</dbReference>
<feature type="domain" description="Calpain catalytic" evidence="3">
    <location>
        <begin position="295"/>
        <end position="351"/>
    </location>
</feature>
<dbReference type="SUPFAM" id="SSF54001">
    <property type="entry name" value="Cysteine proteinases"/>
    <property type="match status" value="1"/>
</dbReference>
<feature type="transmembrane region" description="Helical" evidence="2">
    <location>
        <begin position="73"/>
        <end position="97"/>
    </location>
</feature>
<evidence type="ECO:0000256" key="2">
    <source>
        <dbReference type="SAM" id="Phobius"/>
    </source>
</evidence>
<evidence type="ECO:0000313" key="4">
    <source>
        <dbReference type="EMBL" id="KAK8834501.1"/>
    </source>
</evidence>
<dbReference type="Proteomes" id="UP001470230">
    <property type="component" value="Unassembled WGS sequence"/>
</dbReference>
<comment type="caution">
    <text evidence="5">The sequence shown here is derived from an EMBL/GenBank/DDBJ whole genome shotgun (WGS) entry which is preliminary data.</text>
</comment>
<dbReference type="EMBL" id="JAPFFF010000054">
    <property type="protein sequence ID" value="KAK8838606.1"/>
    <property type="molecule type" value="Genomic_DNA"/>
</dbReference>
<dbReference type="InterPro" id="IPR038765">
    <property type="entry name" value="Papain-like_cys_pep_sf"/>
</dbReference>
<organism evidence="5 7">
    <name type="scientific">Tritrichomonas musculus</name>
    <dbReference type="NCBI Taxonomy" id="1915356"/>
    <lineage>
        <taxon>Eukaryota</taxon>
        <taxon>Metamonada</taxon>
        <taxon>Parabasalia</taxon>
        <taxon>Tritrichomonadida</taxon>
        <taxon>Tritrichomonadidae</taxon>
        <taxon>Tritrichomonas</taxon>
    </lineage>
</organism>
<evidence type="ECO:0000313" key="6">
    <source>
        <dbReference type="EMBL" id="KAK8841331.1"/>
    </source>
</evidence>
<keyword evidence="2" id="KW-1133">Transmembrane helix</keyword>
<sequence length="351" mass="40634">MLVICACIVIVFISLKYKRAFIVISIILLRVFIASLMGMLCFVFSQSIANAIVVTNVFYPIRRLVDGKLKNITMFYVLYCLTFLSCWFWGMFGSIFLNNYPELGPLASTGAILLIGFITCFFITHFDSNTFTSLEFIHKEEIKYAVDTAMQRSNIDIELVTIEKPESDAELFISSDVSFRSVRNQVRHFFRDKDYTEEELDFLTYETRWSNSDKIKIYSLLLDIKDDPTLNAKGEEYDNNVKQQVENRMKMQIDTSVDNKEFKKNVSKIESNNEKFNDPEYNSNTDKDSFTQSHWKRMEDIYTSQMFDASKAFNPNMIKQGSIGDCYLISSMAAVSKSTKLVQQMFTTTLE</sequence>
<evidence type="ECO:0000256" key="1">
    <source>
        <dbReference type="PROSITE-ProRule" id="PRU00239"/>
    </source>
</evidence>
<keyword evidence="2" id="KW-0812">Transmembrane</keyword>
<keyword evidence="7" id="KW-1185">Reference proteome</keyword>
<dbReference type="PROSITE" id="PS50203">
    <property type="entry name" value="CALPAIN_CAT"/>
    <property type="match status" value="1"/>
</dbReference>
<name>A0ABR2GY69_9EUKA</name>
<evidence type="ECO:0000259" key="3">
    <source>
        <dbReference type="PROSITE" id="PS50203"/>
    </source>
</evidence>
<protein>
    <recommendedName>
        <fullName evidence="3">Calpain catalytic domain-containing protein</fullName>
    </recommendedName>
</protein>
<keyword evidence="2" id="KW-0472">Membrane</keyword>
<evidence type="ECO:0000313" key="5">
    <source>
        <dbReference type="EMBL" id="KAK8838606.1"/>
    </source>
</evidence>
<accession>A0ABR2GY69</accession>
<feature type="transmembrane region" description="Helical" evidence="2">
    <location>
        <begin position="103"/>
        <end position="124"/>
    </location>
</feature>
<reference evidence="5 7" key="1">
    <citation type="submission" date="2024-04" db="EMBL/GenBank/DDBJ databases">
        <title>Tritrichomonas musculus Genome.</title>
        <authorList>
            <person name="Alves-Ferreira E."/>
            <person name="Grigg M."/>
            <person name="Lorenzi H."/>
            <person name="Galac M."/>
        </authorList>
    </citation>
    <scope>NUCLEOTIDE SEQUENCE [LARGE SCALE GENOMIC DNA]</scope>
    <source>
        <strain evidence="5 7">EAF2021</strain>
    </source>
</reference>
<evidence type="ECO:0000313" key="7">
    <source>
        <dbReference type="Proteomes" id="UP001470230"/>
    </source>
</evidence>
<comment type="caution">
    <text evidence="1">Lacks conserved residue(s) required for the propagation of feature annotation.</text>
</comment>
<dbReference type="InterPro" id="IPR001300">
    <property type="entry name" value="Peptidase_C2_calpain_cat"/>
</dbReference>
<proteinExistence type="predicted"/>
<dbReference type="Pfam" id="PF00648">
    <property type="entry name" value="Peptidase_C2"/>
    <property type="match status" value="1"/>
</dbReference>
<dbReference type="EMBL" id="JAPFFF010000041">
    <property type="protein sequence ID" value="KAK8841331.1"/>
    <property type="molecule type" value="Genomic_DNA"/>
</dbReference>
<gene>
    <name evidence="6" type="ORF">M9Y10_026944</name>
    <name evidence="4" type="ORF">M9Y10_027951</name>
    <name evidence="5" type="ORF">M9Y10_032640</name>
</gene>